<protein>
    <submittedName>
        <fullName evidence="2">GAF domain-containing protein</fullName>
    </submittedName>
</protein>
<dbReference type="KEGG" id="drg:H9K76_11735"/>
<gene>
    <name evidence="2" type="ORF">H9K76_11735</name>
</gene>
<dbReference type="AlphaFoldDB" id="A0A7G9RIC9"/>
<accession>A0A7G9RIC9</accession>
<dbReference type="RefSeq" id="WP_187595627.1">
    <property type="nucleotide sequence ID" value="NZ_CP060714.1"/>
</dbReference>
<evidence type="ECO:0000313" key="3">
    <source>
        <dbReference type="Proteomes" id="UP000515811"/>
    </source>
</evidence>
<dbReference type="Pfam" id="PF01590">
    <property type="entry name" value="GAF"/>
    <property type="match status" value="1"/>
</dbReference>
<evidence type="ECO:0000259" key="1">
    <source>
        <dbReference type="SMART" id="SM00065"/>
    </source>
</evidence>
<dbReference type="EMBL" id="CP060714">
    <property type="protein sequence ID" value="QNN55354.1"/>
    <property type="molecule type" value="Genomic_DNA"/>
</dbReference>
<dbReference type="InterPro" id="IPR029016">
    <property type="entry name" value="GAF-like_dom_sf"/>
</dbReference>
<evidence type="ECO:0000313" key="2">
    <source>
        <dbReference type="EMBL" id="QNN55354.1"/>
    </source>
</evidence>
<keyword evidence="3" id="KW-1185">Reference proteome</keyword>
<proteinExistence type="predicted"/>
<feature type="domain" description="GAF" evidence="1">
    <location>
        <begin position="29"/>
        <end position="177"/>
    </location>
</feature>
<organism evidence="2 3">
    <name type="scientific">Diaphorobacter ruginosibacter</name>
    <dbReference type="NCBI Taxonomy" id="1715720"/>
    <lineage>
        <taxon>Bacteria</taxon>
        <taxon>Pseudomonadati</taxon>
        <taxon>Pseudomonadota</taxon>
        <taxon>Betaproteobacteria</taxon>
        <taxon>Burkholderiales</taxon>
        <taxon>Comamonadaceae</taxon>
        <taxon>Diaphorobacter</taxon>
    </lineage>
</organism>
<sequence length="203" mass="22549">MHIWDYAPDALEVSVSELIVTTADQGDILVDDTVRQVLHDLRQNLNMDVIFISEIRDGKRMFKHVDSKPGCNLITTGGGSRLEESFCQCVLEGRLPKLVHDAETLRQSAKLPDTPFRVGAHISAPIVLADGHVYGTLCTFSVAADPSLTQKDLQKLECVARVAAKRIDTRLHAAREEAIAGWELQPIAHNDSKRDWSDKLGRK</sequence>
<reference evidence="2 3" key="1">
    <citation type="submission" date="2020-08" db="EMBL/GenBank/DDBJ databases">
        <title>Genome sequence of Diaphorobacter ruginosibacter DSM 27467T.</title>
        <authorList>
            <person name="Hyun D.-W."/>
            <person name="Bae J.-W."/>
        </authorList>
    </citation>
    <scope>NUCLEOTIDE SEQUENCE [LARGE SCALE GENOMIC DNA]</scope>
    <source>
        <strain evidence="2 3">DSM 27467</strain>
    </source>
</reference>
<dbReference type="Gene3D" id="3.30.450.40">
    <property type="match status" value="1"/>
</dbReference>
<dbReference type="Proteomes" id="UP000515811">
    <property type="component" value="Chromosome"/>
</dbReference>
<dbReference type="SMART" id="SM00065">
    <property type="entry name" value="GAF"/>
    <property type="match status" value="1"/>
</dbReference>
<name>A0A7G9RIC9_9BURK</name>
<dbReference type="InterPro" id="IPR003018">
    <property type="entry name" value="GAF"/>
</dbReference>
<dbReference type="SUPFAM" id="SSF55781">
    <property type="entry name" value="GAF domain-like"/>
    <property type="match status" value="1"/>
</dbReference>